<protein>
    <recommendedName>
        <fullName evidence="3">Peptidase A2 domain-containing protein</fullName>
    </recommendedName>
</protein>
<dbReference type="Gene3D" id="2.40.70.10">
    <property type="entry name" value="Acid Proteases"/>
    <property type="match status" value="1"/>
</dbReference>
<organism evidence="1 2">
    <name type="scientific">Paenibacillus durus ATCC 35681</name>
    <dbReference type="NCBI Taxonomy" id="1333534"/>
    <lineage>
        <taxon>Bacteria</taxon>
        <taxon>Bacillati</taxon>
        <taxon>Bacillota</taxon>
        <taxon>Bacilli</taxon>
        <taxon>Bacillales</taxon>
        <taxon>Paenibacillaceae</taxon>
        <taxon>Paenibacillus</taxon>
    </lineage>
</organism>
<dbReference type="SUPFAM" id="SSF50630">
    <property type="entry name" value="Acid proteases"/>
    <property type="match status" value="1"/>
</dbReference>
<dbReference type="RefSeq" id="WP_025695629.1">
    <property type="nucleotide sequence ID" value="NZ_ASQQ01000346.1"/>
</dbReference>
<evidence type="ECO:0000313" key="2">
    <source>
        <dbReference type="Proteomes" id="UP000034189"/>
    </source>
</evidence>
<sequence length="126" mass="14038">MKLHYDGQLLTATVTVCYRGNVLELTDIVIDTGSSHTIFSPDVLEGIGVTYENGDTVYEAYGIGGTVPFYTKRLDYIRLDTFKSEQIEIDVGMLPKAHKGLLGLDILQAYGFIVDLDKLKLYRSVI</sequence>
<name>A0A0F7CJ84_PAEDU</name>
<dbReference type="PATRIC" id="fig|1333534.5.peg.3601"/>
<dbReference type="AlphaFoldDB" id="A0A0F7CJ84"/>
<dbReference type="Pfam" id="PF13650">
    <property type="entry name" value="Asp_protease_2"/>
    <property type="match status" value="1"/>
</dbReference>
<accession>A0A0F7CJ84</accession>
<dbReference type="EMBL" id="CP011114">
    <property type="protein sequence ID" value="AKG35941.1"/>
    <property type="molecule type" value="Genomic_DNA"/>
</dbReference>
<dbReference type="OrthoDB" id="463626at2"/>
<reference evidence="1 2" key="2">
    <citation type="journal article" date="2016" name="Genome Announc.">
        <title>Genome Sequence of a Gram-Positive Diazotroph, Paenibacillus durus Type Strain ATCC 35681.</title>
        <authorList>
            <person name="Halim M.A."/>
            <person name="Rahman A.Y."/>
            <person name="Sim K.S."/>
            <person name="Yam H.C."/>
            <person name="Rahim A.A."/>
            <person name="Ghazali A.H."/>
            <person name="Najimudin N."/>
        </authorList>
    </citation>
    <scope>NUCLEOTIDE SEQUENCE [LARGE SCALE GENOMIC DNA]</scope>
    <source>
        <strain evidence="1 2">ATCC 35681</strain>
    </source>
</reference>
<reference evidence="1 2" key="1">
    <citation type="submission" date="2015-03" db="EMBL/GenBank/DDBJ databases">
        <authorList>
            <person name="Abdul Halim M."/>
        </authorList>
    </citation>
    <scope>NUCLEOTIDE SEQUENCE [LARGE SCALE GENOMIC DNA]</scope>
    <source>
        <strain evidence="1 2">ATCC 35681</strain>
    </source>
</reference>
<dbReference type="Proteomes" id="UP000034189">
    <property type="component" value="Chromosome"/>
</dbReference>
<gene>
    <name evidence="1" type="ORF">VK70_16370</name>
</gene>
<dbReference type="HOGENOM" id="CLU_159130_0_0_9"/>
<evidence type="ECO:0000313" key="1">
    <source>
        <dbReference type="EMBL" id="AKG35941.1"/>
    </source>
</evidence>
<dbReference type="InterPro" id="IPR021109">
    <property type="entry name" value="Peptidase_aspartic_dom_sf"/>
</dbReference>
<proteinExistence type="predicted"/>
<evidence type="ECO:0008006" key="3">
    <source>
        <dbReference type="Google" id="ProtNLM"/>
    </source>
</evidence>